<dbReference type="SFLD" id="SFLDG01135">
    <property type="entry name" value="C1.5.6:_HAD__Beta-PGM__Phospha"/>
    <property type="match status" value="1"/>
</dbReference>
<comment type="caution">
    <text evidence="2">The sequence shown here is derived from an EMBL/GenBank/DDBJ whole genome shotgun (WGS) entry which is preliminary data.</text>
</comment>
<dbReference type="InterPro" id="IPR023214">
    <property type="entry name" value="HAD_sf"/>
</dbReference>
<keyword evidence="2" id="KW-0378">Hydrolase</keyword>
<reference evidence="2" key="1">
    <citation type="journal article" date="2020" name="mSystems">
        <title>Genome- and Community-Level Interaction Insights into Carbon Utilization and Element Cycling Functions of Hydrothermarchaeota in Hydrothermal Sediment.</title>
        <authorList>
            <person name="Zhou Z."/>
            <person name="Liu Y."/>
            <person name="Xu W."/>
            <person name="Pan J."/>
            <person name="Luo Z.H."/>
            <person name="Li M."/>
        </authorList>
    </citation>
    <scope>NUCLEOTIDE SEQUENCE [LARGE SCALE GENOMIC DNA]</scope>
    <source>
        <strain evidence="2">SpSt-23</strain>
    </source>
</reference>
<dbReference type="InterPro" id="IPR050155">
    <property type="entry name" value="HAD-like_hydrolase_sf"/>
</dbReference>
<gene>
    <name evidence="2" type="ORF">ENP55_03965</name>
</gene>
<organism evidence="2">
    <name type="scientific">Thermosphaera aggregans</name>
    <dbReference type="NCBI Taxonomy" id="54254"/>
    <lineage>
        <taxon>Archaea</taxon>
        <taxon>Thermoproteota</taxon>
        <taxon>Thermoprotei</taxon>
        <taxon>Desulfurococcales</taxon>
        <taxon>Desulfurococcaceae</taxon>
        <taxon>Thermosphaera</taxon>
    </lineage>
</organism>
<dbReference type="AlphaFoldDB" id="A0A7C2FP99"/>
<protein>
    <submittedName>
        <fullName evidence="2">HAD family hydrolase</fullName>
    </submittedName>
</protein>
<comment type="similarity">
    <text evidence="1">Belongs to the HAD-like hydrolase superfamily.</text>
</comment>
<dbReference type="PRINTS" id="PR00413">
    <property type="entry name" value="HADHALOGNASE"/>
</dbReference>
<dbReference type="GO" id="GO:0008967">
    <property type="term" value="F:phosphoglycolate phosphatase activity"/>
    <property type="evidence" value="ECO:0007669"/>
    <property type="project" value="TreeGrafter"/>
</dbReference>
<dbReference type="EMBL" id="DSJT01000023">
    <property type="protein sequence ID" value="HEF87439.1"/>
    <property type="molecule type" value="Genomic_DNA"/>
</dbReference>
<dbReference type="InterPro" id="IPR006439">
    <property type="entry name" value="HAD-SF_hydro_IA"/>
</dbReference>
<dbReference type="SFLD" id="SFLDG01129">
    <property type="entry name" value="C1.5:_HAD__Beta-PGM__Phosphata"/>
    <property type="match status" value="1"/>
</dbReference>
<name>A0A7C2FP99_9CREN</name>
<evidence type="ECO:0000313" key="2">
    <source>
        <dbReference type="EMBL" id="HEF87439.1"/>
    </source>
</evidence>
<dbReference type="Gene3D" id="3.40.50.1000">
    <property type="entry name" value="HAD superfamily/HAD-like"/>
    <property type="match status" value="1"/>
</dbReference>
<dbReference type="PANTHER" id="PTHR43434">
    <property type="entry name" value="PHOSPHOGLYCOLATE PHOSPHATASE"/>
    <property type="match status" value="1"/>
</dbReference>
<dbReference type="SFLD" id="SFLDS00003">
    <property type="entry name" value="Haloacid_Dehalogenase"/>
    <property type="match status" value="1"/>
</dbReference>
<dbReference type="SUPFAM" id="SSF56784">
    <property type="entry name" value="HAD-like"/>
    <property type="match status" value="1"/>
</dbReference>
<sequence>MSIKAVLFDLDGTIVDSVPLIIKCYGEGLSRHGVNASRDELLSLMGLPTWQVVAELLKTREPAVIEGVIKDIFSCFSQYWRKELKLYPDTMHVLSELKRRGFKLGVVTSSEQEHAEIMLNFFNIAKYFDVIQGRVNDLKPKPNPDMILHVLDKLKVSKTDAFFVGDTLYDCLASASAGVKFILVTRPWGESVSGKCKPWKVLKELTDILEIIS</sequence>
<dbReference type="NCBIfam" id="TIGR01549">
    <property type="entry name" value="HAD-SF-IA-v1"/>
    <property type="match status" value="1"/>
</dbReference>
<dbReference type="InterPro" id="IPR023198">
    <property type="entry name" value="PGP-like_dom2"/>
</dbReference>
<evidence type="ECO:0000256" key="1">
    <source>
        <dbReference type="ARBA" id="ARBA00007958"/>
    </source>
</evidence>
<dbReference type="InterPro" id="IPR041492">
    <property type="entry name" value="HAD_2"/>
</dbReference>
<dbReference type="Pfam" id="PF13419">
    <property type="entry name" value="HAD_2"/>
    <property type="match status" value="1"/>
</dbReference>
<proteinExistence type="inferred from homology"/>
<dbReference type="Gene3D" id="1.10.150.240">
    <property type="entry name" value="Putative phosphatase, domain 2"/>
    <property type="match status" value="1"/>
</dbReference>
<dbReference type="GO" id="GO:0006281">
    <property type="term" value="P:DNA repair"/>
    <property type="evidence" value="ECO:0007669"/>
    <property type="project" value="TreeGrafter"/>
</dbReference>
<dbReference type="InterPro" id="IPR036412">
    <property type="entry name" value="HAD-like_sf"/>
</dbReference>
<accession>A0A7C2FP99</accession>
<dbReference type="PANTHER" id="PTHR43434:SF1">
    <property type="entry name" value="PHOSPHOGLYCOLATE PHOSPHATASE"/>
    <property type="match status" value="1"/>
</dbReference>